<dbReference type="PANTHER" id="PTHR21666:SF263">
    <property type="entry name" value="MUREIN HYDROLASE ACTIVATOR NLPD"/>
    <property type="match status" value="1"/>
</dbReference>
<dbReference type="InterPro" id="IPR011055">
    <property type="entry name" value="Dup_hybrid_motif"/>
</dbReference>
<feature type="domain" description="LysM" evidence="3">
    <location>
        <begin position="29"/>
        <end position="73"/>
    </location>
</feature>
<evidence type="ECO:0000259" key="3">
    <source>
        <dbReference type="PROSITE" id="PS51782"/>
    </source>
</evidence>
<name>A0A3B1A038_9ZZZZ</name>
<dbReference type="CDD" id="cd12797">
    <property type="entry name" value="M23_peptidase"/>
    <property type="match status" value="1"/>
</dbReference>
<feature type="compositionally biased region" description="Low complexity" evidence="2">
    <location>
        <begin position="82"/>
        <end position="105"/>
    </location>
</feature>
<dbReference type="InterPro" id="IPR036779">
    <property type="entry name" value="LysM_dom_sf"/>
</dbReference>
<dbReference type="GO" id="GO:0009279">
    <property type="term" value="C:cell outer membrane"/>
    <property type="evidence" value="ECO:0007669"/>
    <property type="project" value="TreeGrafter"/>
</dbReference>
<evidence type="ECO:0000256" key="1">
    <source>
        <dbReference type="ARBA" id="ARBA00038420"/>
    </source>
</evidence>
<sequence>MLLLLNSCARHGSYNNGFFKSSNTRWHAGFYTVRSGDTLYSVAWQYGEDFKQVARWNNIKTPFIIYPGQKLRLLPPKENKVSKNSTPKKSIKSSSNPSRHQSSHPLPSKTSQATSKPKLTPAQLRWREKKRKLALRQKLIWKWPTRGKVITTFSLSNPGRKGINIAGRKGQSINAAASGTVVYSGQGLRGYGNLIIIKHNEEYFSAYAHNHKIYTKEKQKVKIGQHIADMGSTDAERNMLHFEIRKNGTPINPIKFLPQ</sequence>
<evidence type="ECO:0000313" key="4">
    <source>
        <dbReference type="EMBL" id="VAW93483.1"/>
    </source>
</evidence>
<dbReference type="GO" id="GO:0004222">
    <property type="term" value="F:metalloendopeptidase activity"/>
    <property type="evidence" value="ECO:0007669"/>
    <property type="project" value="TreeGrafter"/>
</dbReference>
<dbReference type="InterPro" id="IPR018392">
    <property type="entry name" value="LysM"/>
</dbReference>
<dbReference type="AlphaFoldDB" id="A0A3B1A038"/>
<keyword evidence="4" id="KW-0378">Hydrolase</keyword>
<organism evidence="4">
    <name type="scientific">hydrothermal vent metagenome</name>
    <dbReference type="NCBI Taxonomy" id="652676"/>
    <lineage>
        <taxon>unclassified sequences</taxon>
        <taxon>metagenomes</taxon>
        <taxon>ecological metagenomes</taxon>
    </lineage>
</organism>
<protein>
    <submittedName>
        <fullName evidence="4">Murein hydrolase activator NlpD</fullName>
    </submittedName>
</protein>
<dbReference type="Gene3D" id="2.70.70.10">
    <property type="entry name" value="Glucose Permease (Domain IIA)"/>
    <property type="match status" value="1"/>
</dbReference>
<dbReference type="InterPro" id="IPR016047">
    <property type="entry name" value="M23ase_b-sheet_dom"/>
</dbReference>
<dbReference type="Pfam" id="PF01476">
    <property type="entry name" value="LysM"/>
    <property type="match status" value="1"/>
</dbReference>
<dbReference type="PANTHER" id="PTHR21666">
    <property type="entry name" value="PEPTIDASE-RELATED"/>
    <property type="match status" value="1"/>
</dbReference>
<proteinExistence type="inferred from homology"/>
<evidence type="ECO:0000256" key="2">
    <source>
        <dbReference type="SAM" id="MobiDB-lite"/>
    </source>
</evidence>
<reference evidence="4" key="1">
    <citation type="submission" date="2018-06" db="EMBL/GenBank/DDBJ databases">
        <authorList>
            <person name="Zhirakovskaya E."/>
        </authorList>
    </citation>
    <scope>NUCLEOTIDE SEQUENCE</scope>
</reference>
<dbReference type="Gene3D" id="3.10.350.10">
    <property type="entry name" value="LysM domain"/>
    <property type="match status" value="1"/>
</dbReference>
<feature type="compositionally biased region" description="Polar residues" evidence="2">
    <location>
        <begin position="108"/>
        <end position="117"/>
    </location>
</feature>
<dbReference type="SUPFAM" id="SSF51261">
    <property type="entry name" value="Duplicated hybrid motif"/>
    <property type="match status" value="1"/>
</dbReference>
<dbReference type="SMART" id="SM00257">
    <property type="entry name" value="LysM"/>
    <property type="match status" value="1"/>
</dbReference>
<gene>
    <name evidence="4" type="ORF">MNBD_GAMMA22-741</name>
</gene>
<dbReference type="GO" id="GO:0032153">
    <property type="term" value="C:cell division site"/>
    <property type="evidence" value="ECO:0007669"/>
    <property type="project" value="TreeGrafter"/>
</dbReference>
<dbReference type="PROSITE" id="PS51782">
    <property type="entry name" value="LYSM"/>
    <property type="match status" value="1"/>
</dbReference>
<comment type="similarity">
    <text evidence="1">Belongs to the E.coli NlpD/Haemophilus LppB family.</text>
</comment>
<dbReference type="EMBL" id="UOFS01000013">
    <property type="protein sequence ID" value="VAW93483.1"/>
    <property type="molecule type" value="Genomic_DNA"/>
</dbReference>
<dbReference type="InterPro" id="IPR050570">
    <property type="entry name" value="Cell_wall_metabolism_enzyme"/>
</dbReference>
<dbReference type="CDD" id="cd00118">
    <property type="entry name" value="LysM"/>
    <property type="match status" value="1"/>
</dbReference>
<accession>A0A3B1A038</accession>
<feature type="region of interest" description="Disordered" evidence="2">
    <location>
        <begin position="75"/>
        <end position="127"/>
    </location>
</feature>
<dbReference type="Pfam" id="PF01551">
    <property type="entry name" value="Peptidase_M23"/>
    <property type="match status" value="1"/>
</dbReference>